<evidence type="ECO:0000313" key="2">
    <source>
        <dbReference type="EMBL" id="WFS23931.1"/>
    </source>
</evidence>
<dbReference type="Proteomes" id="UP000318939">
    <property type="component" value="Chromosome"/>
</dbReference>
<dbReference type="RefSeq" id="WP_142828878.1">
    <property type="nucleotide sequence ID" value="NZ_CP117267.1"/>
</dbReference>
<protein>
    <submittedName>
        <fullName evidence="2">Uncharacterized protein</fullName>
    </submittedName>
</protein>
<keyword evidence="3" id="KW-1185">Reference proteome</keyword>
<accession>A0ABY8IKM6</accession>
<feature type="compositionally biased region" description="Basic and acidic residues" evidence="1">
    <location>
        <begin position="36"/>
        <end position="57"/>
    </location>
</feature>
<gene>
    <name evidence="2" type="ORF">PR018_05370</name>
</gene>
<name>A0ABY8IKM6_9HYPH</name>
<reference evidence="2" key="2">
    <citation type="journal article" date="2023" name="MicrobiologyOpen">
        <title>Genomics of the tumorigenes clade of the family Rhizobiaceae and description of Rhizobium rhododendri sp. nov.</title>
        <authorList>
            <person name="Kuzmanovic N."/>
            <person name="diCenzo G.C."/>
            <person name="Bunk B."/>
            <person name="Sproeer C."/>
            <person name="Fruehling A."/>
            <person name="Neumann-Schaal M."/>
            <person name="Overmann J."/>
            <person name="Smalla K."/>
        </authorList>
    </citation>
    <scope>NUCLEOTIDE SEQUENCE</scope>
    <source>
        <strain evidence="2">Rho-6.2</strain>
    </source>
</reference>
<sequence length="68" mass="7647">MKAPLPHSLTRLLNGAALIPLPVEIMVLNIPTESPEAKTRWKNARSDERRTARDARTDFSGAEYDLPF</sequence>
<reference evidence="2" key="1">
    <citation type="journal article" date="2019" name="Phytopathology">
        <title>A Novel Group of Rhizobium tumorigenes-Like Agrobacteria Associated with Crown Gall Disease of Rhododendron and Blueberry.</title>
        <authorList>
            <person name="Kuzmanovic N."/>
            <person name="Behrens P."/>
            <person name="Idczak E."/>
            <person name="Wagner S."/>
            <person name="Gotz M."/>
            <person name="Sproer C."/>
            <person name="Bunk B."/>
            <person name="Overmann J."/>
            <person name="Smalla K."/>
        </authorList>
    </citation>
    <scope>NUCLEOTIDE SEQUENCE</scope>
    <source>
        <strain evidence="2">Rho-6.2</strain>
    </source>
</reference>
<feature type="region of interest" description="Disordered" evidence="1">
    <location>
        <begin position="36"/>
        <end position="68"/>
    </location>
</feature>
<evidence type="ECO:0000313" key="3">
    <source>
        <dbReference type="Proteomes" id="UP000318939"/>
    </source>
</evidence>
<organism evidence="2 3">
    <name type="scientific">Rhizobium rhododendri</name>
    <dbReference type="NCBI Taxonomy" id="2506430"/>
    <lineage>
        <taxon>Bacteria</taxon>
        <taxon>Pseudomonadati</taxon>
        <taxon>Pseudomonadota</taxon>
        <taxon>Alphaproteobacteria</taxon>
        <taxon>Hyphomicrobiales</taxon>
        <taxon>Rhizobiaceae</taxon>
        <taxon>Rhizobium/Agrobacterium group</taxon>
        <taxon>Rhizobium</taxon>
    </lineage>
</organism>
<proteinExistence type="predicted"/>
<evidence type="ECO:0000256" key="1">
    <source>
        <dbReference type="SAM" id="MobiDB-lite"/>
    </source>
</evidence>
<dbReference type="EMBL" id="CP117267">
    <property type="protein sequence ID" value="WFS23931.1"/>
    <property type="molecule type" value="Genomic_DNA"/>
</dbReference>